<feature type="transmembrane region" description="Helical" evidence="1">
    <location>
        <begin position="21"/>
        <end position="40"/>
    </location>
</feature>
<keyword evidence="1" id="KW-0812">Transmembrane</keyword>
<dbReference type="EMBL" id="CAMPGE010007438">
    <property type="protein sequence ID" value="CAI2366355.1"/>
    <property type="molecule type" value="Genomic_DNA"/>
</dbReference>
<evidence type="ECO:0000313" key="2">
    <source>
        <dbReference type="EMBL" id="CAI2366355.1"/>
    </source>
</evidence>
<organism evidence="2 3">
    <name type="scientific">Euplotes crassus</name>
    <dbReference type="NCBI Taxonomy" id="5936"/>
    <lineage>
        <taxon>Eukaryota</taxon>
        <taxon>Sar</taxon>
        <taxon>Alveolata</taxon>
        <taxon>Ciliophora</taxon>
        <taxon>Intramacronucleata</taxon>
        <taxon>Spirotrichea</taxon>
        <taxon>Hypotrichia</taxon>
        <taxon>Euplotida</taxon>
        <taxon>Euplotidae</taxon>
        <taxon>Moneuplotes</taxon>
    </lineage>
</organism>
<dbReference type="AlphaFoldDB" id="A0AAD1X9T7"/>
<keyword evidence="3" id="KW-1185">Reference proteome</keyword>
<proteinExistence type="predicted"/>
<reference evidence="2" key="1">
    <citation type="submission" date="2023-07" db="EMBL/GenBank/DDBJ databases">
        <authorList>
            <consortium name="AG Swart"/>
            <person name="Singh M."/>
            <person name="Singh A."/>
            <person name="Seah K."/>
            <person name="Emmerich C."/>
        </authorList>
    </citation>
    <scope>NUCLEOTIDE SEQUENCE</scope>
    <source>
        <strain evidence="2">DP1</strain>
    </source>
</reference>
<dbReference type="Proteomes" id="UP001295684">
    <property type="component" value="Unassembled WGS sequence"/>
</dbReference>
<sequence>MTLREFFTTWLSGSKLVHKPFCVISGFALCINIRVLNLSFISKSTKSQCTTIRSILKLALFFMNSVKILNKRSSHCCALALNLHISCIIFGTAIGFSIVFIFNKEDTFFKIRLLNVRVRGCSC</sequence>
<comment type="caution">
    <text evidence="2">The sequence shown here is derived from an EMBL/GenBank/DDBJ whole genome shotgun (WGS) entry which is preliminary data.</text>
</comment>
<name>A0AAD1X9T7_EUPCR</name>
<keyword evidence="1" id="KW-1133">Transmembrane helix</keyword>
<accession>A0AAD1X9T7</accession>
<keyword evidence="1" id="KW-0472">Membrane</keyword>
<evidence type="ECO:0000256" key="1">
    <source>
        <dbReference type="SAM" id="Phobius"/>
    </source>
</evidence>
<evidence type="ECO:0000313" key="3">
    <source>
        <dbReference type="Proteomes" id="UP001295684"/>
    </source>
</evidence>
<gene>
    <name evidence="2" type="ORF">ECRASSUSDP1_LOCUS7628</name>
</gene>
<feature type="transmembrane region" description="Helical" evidence="1">
    <location>
        <begin position="81"/>
        <end position="102"/>
    </location>
</feature>
<protein>
    <submittedName>
        <fullName evidence="2">Uncharacterized protein</fullName>
    </submittedName>
</protein>